<proteinExistence type="predicted"/>
<sequence>MSTPTLSHVIRRHMTVPVDQRDPAWLCDALQSAVALELATIPPYLYGLFSIKDPSCDVAVHIRKIVLQEMLHMGLACNLLTAAGGTPAVKAAARSYPTPLPGNIRHEELTVYLEGLAAAPCDDNDVVKKVFMEIEMPETPVAHAQRGDDAYPTIGLFYKAVRDAFDACSAHLPYAQQRQLEARIGDDKIFKITNLADADRAIDLIVDQGEGKPGSPETLGHRGPRDTDPADLAHYYRFKEIWRGRALRYHADSQQWEYDGDPVPRPPVHPLARVPADGWQDAPADVRAKLDACNLSYQLLLIRLEQAWQSKPGALGQAIGAMFEFAAQARDLISHQDGRTKIYGPEFRPPL</sequence>
<organism evidence="3 4">
    <name type="scientific">Streptosporangium carneum</name>
    <dbReference type="NCBI Taxonomy" id="47481"/>
    <lineage>
        <taxon>Bacteria</taxon>
        <taxon>Bacillati</taxon>
        <taxon>Actinomycetota</taxon>
        <taxon>Actinomycetes</taxon>
        <taxon>Streptosporangiales</taxon>
        <taxon>Streptosporangiaceae</taxon>
        <taxon>Streptosporangium</taxon>
    </lineage>
</organism>
<dbReference type="Proteomes" id="UP001143474">
    <property type="component" value="Unassembled WGS sequence"/>
</dbReference>
<dbReference type="InterPro" id="IPR009078">
    <property type="entry name" value="Ferritin-like_SF"/>
</dbReference>
<protein>
    <submittedName>
        <fullName evidence="3">Membrane protein</fullName>
    </submittedName>
</protein>
<accession>A0A9W6HZG0</accession>
<evidence type="ECO:0000313" key="4">
    <source>
        <dbReference type="Proteomes" id="UP001143474"/>
    </source>
</evidence>
<dbReference type="EMBL" id="BSEV01000004">
    <property type="protein sequence ID" value="GLK09212.1"/>
    <property type="molecule type" value="Genomic_DNA"/>
</dbReference>
<reference evidence="3" key="1">
    <citation type="journal article" date="2014" name="Int. J. Syst. Evol. Microbiol.">
        <title>Complete genome sequence of Corynebacterium casei LMG S-19264T (=DSM 44701T), isolated from a smear-ripened cheese.</title>
        <authorList>
            <consortium name="US DOE Joint Genome Institute (JGI-PGF)"/>
            <person name="Walter F."/>
            <person name="Albersmeier A."/>
            <person name="Kalinowski J."/>
            <person name="Ruckert C."/>
        </authorList>
    </citation>
    <scope>NUCLEOTIDE SEQUENCE</scope>
    <source>
        <strain evidence="3">VKM Ac-2007</strain>
    </source>
</reference>
<name>A0A9W6HZG0_9ACTN</name>
<dbReference type="InterPro" id="IPR012347">
    <property type="entry name" value="Ferritin-like"/>
</dbReference>
<feature type="domain" description="Iminophenyl-pyruvate dimer synthase" evidence="2">
    <location>
        <begin position="30"/>
        <end position="241"/>
    </location>
</feature>
<evidence type="ECO:0000313" key="3">
    <source>
        <dbReference type="EMBL" id="GLK09212.1"/>
    </source>
</evidence>
<dbReference type="PANTHER" id="PTHR34400">
    <property type="match status" value="1"/>
</dbReference>
<feature type="region of interest" description="Disordered" evidence="1">
    <location>
        <begin position="207"/>
        <end position="226"/>
    </location>
</feature>
<dbReference type="PANTHER" id="PTHR34400:SF4">
    <property type="entry name" value="MEMBRANE PROTEIN"/>
    <property type="match status" value="1"/>
</dbReference>
<evidence type="ECO:0000259" key="2">
    <source>
        <dbReference type="Pfam" id="PF12902"/>
    </source>
</evidence>
<dbReference type="SUPFAM" id="SSF47240">
    <property type="entry name" value="Ferritin-like"/>
    <property type="match status" value="1"/>
</dbReference>
<dbReference type="Gene3D" id="1.20.1260.10">
    <property type="match status" value="1"/>
</dbReference>
<evidence type="ECO:0000256" key="1">
    <source>
        <dbReference type="SAM" id="MobiDB-lite"/>
    </source>
</evidence>
<dbReference type="InterPro" id="IPR026820">
    <property type="entry name" value="VioB/RebD_dom"/>
</dbReference>
<keyword evidence="4" id="KW-1185">Reference proteome</keyword>
<dbReference type="AlphaFoldDB" id="A0A9W6HZG0"/>
<comment type="caution">
    <text evidence="3">The sequence shown here is derived from an EMBL/GenBank/DDBJ whole genome shotgun (WGS) entry which is preliminary data.</text>
</comment>
<dbReference type="Pfam" id="PF12902">
    <property type="entry name" value="Ferritin-like"/>
    <property type="match status" value="1"/>
</dbReference>
<reference evidence="3" key="2">
    <citation type="submission" date="2023-01" db="EMBL/GenBank/DDBJ databases">
        <authorList>
            <person name="Sun Q."/>
            <person name="Evtushenko L."/>
        </authorList>
    </citation>
    <scope>NUCLEOTIDE SEQUENCE</scope>
    <source>
        <strain evidence="3">VKM Ac-2007</strain>
    </source>
</reference>
<dbReference type="RefSeq" id="WP_271217678.1">
    <property type="nucleotide sequence ID" value="NZ_BAAAVD010000004.1"/>
</dbReference>
<gene>
    <name evidence="3" type="ORF">GCM10017600_26180</name>
</gene>